<gene>
    <name evidence="3" type="ORF">MTR65_12525</name>
</gene>
<sequence>MPAMTQARTKFACLIGFGEAGSTFARAGSWGPRAAAFDIAPARRAVMDELDVTPCASAEEALADASLVLSLVTADQALDVARTCAALISPDALFCDMNSVAPGTKRAAAEAFAAAGKRYVDVAIMAPVNPAALGVPLNISGPDAAEAKDLLTGMGFEKTRIVGDAIGRASAIKLVRSVMVKGLEALTAEMMLAAHAEGVAEDVLASLDASEKTIKWPERADYNLDRMMIHGRRRSAEMAEAAAMLRDLGIDPLMTQGTVARHQDIGELGLTPPPEGYAAKLDAITALQTSNPNSNKGES</sequence>
<accession>A0ABT0AEA3</accession>
<dbReference type="InterPro" id="IPR013328">
    <property type="entry name" value="6PGD_dom2"/>
</dbReference>
<dbReference type="Pfam" id="PF03446">
    <property type="entry name" value="NAD_binding_2"/>
    <property type="match status" value="1"/>
</dbReference>
<dbReference type="InterPro" id="IPR008927">
    <property type="entry name" value="6-PGluconate_DH-like_C_sf"/>
</dbReference>
<dbReference type="SUPFAM" id="SSF48179">
    <property type="entry name" value="6-phosphogluconate dehydrogenase C-terminal domain-like"/>
    <property type="match status" value="1"/>
</dbReference>
<evidence type="ECO:0000313" key="3">
    <source>
        <dbReference type="EMBL" id="MCJ1961511.1"/>
    </source>
</evidence>
<feature type="domain" description="Phosphogluconate dehydrogenase NAD-binding putative C-terminal" evidence="2">
    <location>
        <begin position="194"/>
        <end position="264"/>
    </location>
</feature>
<dbReference type="SUPFAM" id="SSF51735">
    <property type="entry name" value="NAD(P)-binding Rossmann-fold domains"/>
    <property type="match status" value="1"/>
</dbReference>
<dbReference type="InterPro" id="IPR006115">
    <property type="entry name" value="6PGDH_NADP-bd"/>
</dbReference>
<proteinExistence type="predicted"/>
<comment type="caution">
    <text evidence="3">The sequence shown here is derived from an EMBL/GenBank/DDBJ whole genome shotgun (WGS) entry which is preliminary data.</text>
</comment>
<evidence type="ECO:0000259" key="1">
    <source>
        <dbReference type="Pfam" id="PF03446"/>
    </source>
</evidence>
<keyword evidence="4" id="KW-1185">Reference proteome</keyword>
<feature type="domain" description="6-phosphogluconate dehydrogenase NADP-binding" evidence="1">
    <location>
        <begin position="14"/>
        <end position="150"/>
    </location>
</feature>
<dbReference type="Gene3D" id="3.40.50.720">
    <property type="entry name" value="NAD(P)-binding Rossmann-like Domain"/>
    <property type="match status" value="1"/>
</dbReference>
<dbReference type="EMBL" id="JALHAT010000022">
    <property type="protein sequence ID" value="MCJ1961511.1"/>
    <property type="molecule type" value="Genomic_DNA"/>
</dbReference>
<dbReference type="InterPro" id="IPR015814">
    <property type="entry name" value="Pgluconate_DH_NAD-bd_C"/>
</dbReference>
<organism evidence="3 4">
    <name type="scientific">Novosphingobium mangrovi</name>
    <name type="common">ex Hu et al. 2023</name>
    <dbReference type="NCBI Taxonomy" id="2930094"/>
    <lineage>
        <taxon>Bacteria</taxon>
        <taxon>Pseudomonadati</taxon>
        <taxon>Pseudomonadota</taxon>
        <taxon>Alphaproteobacteria</taxon>
        <taxon>Sphingomonadales</taxon>
        <taxon>Sphingomonadaceae</taxon>
        <taxon>Novosphingobium</taxon>
    </lineage>
</organism>
<dbReference type="InterPro" id="IPR036291">
    <property type="entry name" value="NAD(P)-bd_dom_sf"/>
</dbReference>
<protein>
    <submittedName>
        <fullName evidence="3">DUF1932 domain-containing protein</fullName>
    </submittedName>
</protein>
<dbReference type="Gene3D" id="1.10.1040.10">
    <property type="entry name" value="N-(1-d-carboxylethyl)-l-norvaline Dehydrogenase, domain 2"/>
    <property type="match status" value="1"/>
</dbReference>
<dbReference type="Proteomes" id="UP001162802">
    <property type="component" value="Unassembled WGS sequence"/>
</dbReference>
<evidence type="ECO:0000313" key="4">
    <source>
        <dbReference type="Proteomes" id="UP001162802"/>
    </source>
</evidence>
<evidence type="ECO:0000259" key="2">
    <source>
        <dbReference type="Pfam" id="PF09130"/>
    </source>
</evidence>
<dbReference type="Pfam" id="PF09130">
    <property type="entry name" value="DUF1932"/>
    <property type="match status" value="1"/>
</dbReference>
<name>A0ABT0AEA3_9SPHN</name>
<reference evidence="3" key="1">
    <citation type="submission" date="2022-03" db="EMBL/GenBank/DDBJ databases">
        <title>Identification of a novel bacterium isolated from mangrove sediments.</title>
        <authorList>
            <person name="Pan X."/>
        </authorList>
    </citation>
    <scope>NUCLEOTIDE SEQUENCE</scope>
    <source>
        <strain evidence="3">B2637</strain>
    </source>
</reference>
<dbReference type="RefSeq" id="WP_243800675.1">
    <property type="nucleotide sequence ID" value="NZ_JALHAT010000022.1"/>
</dbReference>